<proteinExistence type="predicted"/>
<evidence type="ECO:0000313" key="3">
    <source>
        <dbReference type="Proteomes" id="UP001597295"/>
    </source>
</evidence>
<organism evidence="2 3">
    <name type="scientific">Lacibacterium aquatile</name>
    <dbReference type="NCBI Taxonomy" id="1168082"/>
    <lineage>
        <taxon>Bacteria</taxon>
        <taxon>Pseudomonadati</taxon>
        <taxon>Pseudomonadota</taxon>
        <taxon>Alphaproteobacteria</taxon>
        <taxon>Rhodospirillales</taxon>
        <taxon>Rhodospirillaceae</taxon>
    </lineage>
</organism>
<reference evidence="3" key="1">
    <citation type="journal article" date="2019" name="Int. J. Syst. Evol. Microbiol.">
        <title>The Global Catalogue of Microorganisms (GCM) 10K type strain sequencing project: providing services to taxonomists for standard genome sequencing and annotation.</title>
        <authorList>
            <consortium name="The Broad Institute Genomics Platform"/>
            <consortium name="The Broad Institute Genome Sequencing Center for Infectious Disease"/>
            <person name="Wu L."/>
            <person name="Ma J."/>
        </authorList>
    </citation>
    <scope>NUCLEOTIDE SEQUENCE [LARGE SCALE GENOMIC DNA]</scope>
    <source>
        <strain evidence="3">CGMCC 1.19062</strain>
    </source>
</reference>
<feature type="signal peptide" evidence="1">
    <location>
        <begin position="1"/>
        <end position="20"/>
    </location>
</feature>
<evidence type="ECO:0008006" key="4">
    <source>
        <dbReference type="Google" id="ProtNLM"/>
    </source>
</evidence>
<feature type="chain" id="PRO_5045261729" description="DUF2846 domain-containing protein" evidence="1">
    <location>
        <begin position="21"/>
        <end position="204"/>
    </location>
</feature>
<gene>
    <name evidence="2" type="ORF">ACFSM5_20580</name>
</gene>
<dbReference type="Proteomes" id="UP001597295">
    <property type="component" value="Unassembled WGS sequence"/>
</dbReference>
<dbReference type="PROSITE" id="PS51257">
    <property type="entry name" value="PROKAR_LIPOPROTEIN"/>
    <property type="match status" value="1"/>
</dbReference>
<dbReference type="EMBL" id="JBHUIP010000016">
    <property type="protein sequence ID" value="MFD2265312.1"/>
    <property type="molecule type" value="Genomic_DNA"/>
</dbReference>
<keyword evidence="3" id="KW-1185">Reference proteome</keyword>
<sequence>MKLWLKLATSLLILSGCAQTKIPFDETDNTKVGYIVGTIGEYDPLKIAGSYWITFCERGTTREFNAFFVPRGLFDDRKIVILQDERFTGSAFALKVPAGTYDICDTTVARGTAYVTAKARFIQPITVEPGKANYVGRFLAIPTARDGMLGSKHLNSFQWQVSNRQRDDLMELTKINPEAAALPVVSTVPPATSLIAPFFIREAP</sequence>
<dbReference type="RefSeq" id="WP_379878523.1">
    <property type="nucleotide sequence ID" value="NZ_JBHUIP010000016.1"/>
</dbReference>
<keyword evidence="1" id="KW-0732">Signal</keyword>
<evidence type="ECO:0000256" key="1">
    <source>
        <dbReference type="SAM" id="SignalP"/>
    </source>
</evidence>
<protein>
    <recommendedName>
        <fullName evidence="4">DUF2846 domain-containing protein</fullName>
    </recommendedName>
</protein>
<comment type="caution">
    <text evidence="2">The sequence shown here is derived from an EMBL/GenBank/DDBJ whole genome shotgun (WGS) entry which is preliminary data.</text>
</comment>
<name>A0ABW5DWN4_9PROT</name>
<evidence type="ECO:0000313" key="2">
    <source>
        <dbReference type="EMBL" id="MFD2265312.1"/>
    </source>
</evidence>
<accession>A0ABW5DWN4</accession>